<keyword evidence="2" id="KW-1185">Reference proteome</keyword>
<name>A0ACA9MEW1_9GLOM</name>
<dbReference type="Proteomes" id="UP000789920">
    <property type="component" value="Unassembled WGS sequence"/>
</dbReference>
<proteinExistence type="predicted"/>
<organism evidence="1 2">
    <name type="scientific">Racocetra persica</name>
    <dbReference type="NCBI Taxonomy" id="160502"/>
    <lineage>
        <taxon>Eukaryota</taxon>
        <taxon>Fungi</taxon>
        <taxon>Fungi incertae sedis</taxon>
        <taxon>Mucoromycota</taxon>
        <taxon>Glomeromycotina</taxon>
        <taxon>Glomeromycetes</taxon>
        <taxon>Diversisporales</taxon>
        <taxon>Gigasporaceae</taxon>
        <taxon>Racocetra</taxon>
    </lineage>
</organism>
<evidence type="ECO:0000313" key="2">
    <source>
        <dbReference type="Proteomes" id="UP000789920"/>
    </source>
</evidence>
<gene>
    <name evidence="1" type="ORF">RPERSI_LOCUS5216</name>
</gene>
<protein>
    <submittedName>
        <fullName evidence="1">8659_t:CDS:1</fullName>
    </submittedName>
</protein>
<evidence type="ECO:0000313" key="1">
    <source>
        <dbReference type="EMBL" id="CAG8582754.1"/>
    </source>
</evidence>
<dbReference type="EMBL" id="CAJVQC010007687">
    <property type="protein sequence ID" value="CAG8582754.1"/>
    <property type="molecule type" value="Genomic_DNA"/>
</dbReference>
<accession>A0ACA9MEW1</accession>
<comment type="caution">
    <text evidence="1">The sequence shown here is derived from an EMBL/GenBank/DDBJ whole genome shotgun (WGS) entry which is preliminary data.</text>
</comment>
<sequence>MGKTEQHFWCLVGVEKPRETEKMFLCFFRWIGAVDYWRNRKNMLMHVS</sequence>
<reference evidence="1" key="1">
    <citation type="submission" date="2021-06" db="EMBL/GenBank/DDBJ databases">
        <authorList>
            <person name="Kallberg Y."/>
            <person name="Tangrot J."/>
            <person name="Rosling A."/>
        </authorList>
    </citation>
    <scope>NUCLEOTIDE SEQUENCE</scope>
    <source>
        <strain evidence="1">MA461A</strain>
    </source>
</reference>